<name>A0AAV4QPS8_CAEEX</name>
<protein>
    <submittedName>
        <fullName evidence="2">Uncharacterized protein</fullName>
    </submittedName>
</protein>
<dbReference type="Proteomes" id="UP001054945">
    <property type="component" value="Unassembled WGS sequence"/>
</dbReference>
<evidence type="ECO:0000313" key="2">
    <source>
        <dbReference type="EMBL" id="GIY10936.1"/>
    </source>
</evidence>
<dbReference type="AlphaFoldDB" id="A0AAV4QPS8"/>
<dbReference type="EMBL" id="BPLR01006581">
    <property type="protein sequence ID" value="GIY10936.1"/>
    <property type="molecule type" value="Genomic_DNA"/>
</dbReference>
<comment type="caution">
    <text evidence="2">The sequence shown here is derived from an EMBL/GenBank/DDBJ whole genome shotgun (WGS) entry which is preliminary data.</text>
</comment>
<reference evidence="2 3" key="1">
    <citation type="submission" date="2021-06" db="EMBL/GenBank/DDBJ databases">
        <title>Caerostris extrusa draft genome.</title>
        <authorList>
            <person name="Kono N."/>
            <person name="Arakawa K."/>
        </authorList>
    </citation>
    <scope>NUCLEOTIDE SEQUENCE [LARGE SCALE GENOMIC DNA]</scope>
</reference>
<evidence type="ECO:0000256" key="1">
    <source>
        <dbReference type="SAM" id="MobiDB-lite"/>
    </source>
</evidence>
<feature type="compositionally biased region" description="Polar residues" evidence="1">
    <location>
        <begin position="68"/>
        <end position="79"/>
    </location>
</feature>
<gene>
    <name evidence="2" type="ORF">CEXT_219761</name>
</gene>
<organism evidence="2 3">
    <name type="scientific">Caerostris extrusa</name>
    <name type="common">Bark spider</name>
    <name type="synonym">Caerostris bankana</name>
    <dbReference type="NCBI Taxonomy" id="172846"/>
    <lineage>
        <taxon>Eukaryota</taxon>
        <taxon>Metazoa</taxon>
        <taxon>Ecdysozoa</taxon>
        <taxon>Arthropoda</taxon>
        <taxon>Chelicerata</taxon>
        <taxon>Arachnida</taxon>
        <taxon>Araneae</taxon>
        <taxon>Araneomorphae</taxon>
        <taxon>Entelegynae</taxon>
        <taxon>Araneoidea</taxon>
        <taxon>Araneidae</taxon>
        <taxon>Caerostris</taxon>
    </lineage>
</organism>
<keyword evidence="3" id="KW-1185">Reference proteome</keyword>
<accession>A0AAV4QPS8</accession>
<feature type="region of interest" description="Disordered" evidence="1">
    <location>
        <begin position="57"/>
        <end position="79"/>
    </location>
</feature>
<proteinExistence type="predicted"/>
<sequence length="79" mass="9072">MQHVRISVKIFRQQTNSCTGSKHADFDPQLEKEKNQYCLLILMFGNESEPQNLDHHIATQETRKCRNSKSPSKIASGKN</sequence>
<evidence type="ECO:0000313" key="3">
    <source>
        <dbReference type="Proteomes" id="UP001054945"/>
    </source>
</evidence>